<evidence type="ECO:0008006" key="3">
    <source>
        <dbReference type="Google" id="ProtNLM"/>
    </source>
</evidence>
<name>A0A562R7W8_9BURK</name>
<organism evidence="1 2">
    <name type="scientific">Pseudoduganella lurida</name>
    <dbReference type="NCBI Taxonomy" id="1036180"/>
    <lineage>
        <taxon>Bacteria</taxon>
        <taxon>Pseudomonadati</taxon>
        <taxon>Pseudomonadota</taxon>
        <taxon>Betaproteobacteria</taxon>
        <taxon>Burkholderiales</taxon>
        <taxon>Oxalobacteraceae</taxon>
        <taxon>Telluria group</taxon>
        <taxon>Pseudoduganella</taxon>
    </lineage>
</organism>
<accession>A0A562R7W8</accession>
<dbReference type="Proteomes" id="UP000318431">
    <property type="component" value="Unassembled WGS sequence"/>
</dbReference>
<gene>
    <name evidence="1" type="ORF">IP91_02564</name>
</gene>
<dbReference type="AlphaFoldDB" id="A0A562R7W8"/>
<reference evidence="1 2" key="1">
    <citation type="journal article" date="2015" name="Stand. Genomic Sci.">
        <title>Genomic Encyclopedia of Bacterial and Archaeal Type Strains, Phase III: the genomes of soil and plant-associated and newly described type strains.</title>
        <authorList>
            <person name="Whitman W.B."/>
            <person name="Woyke T."/>
            <person name="Klenk H.P."/>
            <person name="Zhou Y."/>
            <person name="Lilburn T.G."/>
            <person name="Beck B.J."/>
            <person name="De Vos P."/>
            <person name="Vandamme P."/>
            <person name="Eisen J.A."/>
            <person name="Garrity G."/>
            <person name="Hugenholtz P."/>
            <person name="Kyrpides N.C."/>
        </authorList>
    </citation>
    <scope>NUCLEOTIDE SEQUENCE [LARGE SCALE GENOMIC DNA]</scope>
    <source>
        <strain evidence="1 2">CGMCC 1.10822</strain>
    </source>
</reference>
<comment type="caution">
    <text evidence="1">The sequence shown here is derived from an EMBL/GenBank/DDBJ whole genome shotgun (WGS) entry which is preliminary data.</text>
</comment>
<dbReference type="Pfam" id="PF11185">
    <property type="entry name" value="DUF2971"/>
    <property type="match status" value="1"/>
</dbReference>
<keyword evidence="2" id="KW-1185">Reference proteome</keyword>
<sequence length="280" mass="31771">MHMDTLYHYCSSSAFYAIIQNRSIWLSSMQQSNDANEGKFAIEVITNWGKEDGLSEKLVDDIKNYLKTGTDSVGCLGFCLSEHGDRLSQWRGYADDGKGFSIGFSRTYLESLCSPKSDPIEKLWLKKILYEFDQHRSELSSLYSEIKRAAGRGIFRHGEELQKIILSEDPSDKTIFREYANLVGKLVISSPHLYTLKSSSFSEESEWRLLTSQTGSEVRHRLVNNQIVPYCEISLLGIGSPITEIILGPKQQSPVEVVQDFLKENKFGNALVRRSSATYR</sequence>
<evidence type="ECO:0000313" key="2">
    <source>
        <dbReference type="Proteomes" id="UP000318431"/>
    </source>
</evidence>
<dbReference type="InterPro" id="IPR021352">
    <property type="entry name" value="DUF2971"/>
</dbReference>
<proteinExistence type="predicted"/>
<dbReference type="RefSeq" id="WP_145649411.1">
    <property type="nucleotide sequence ID" value="NZ_VLLB01000004.1"/>
</dbReference>
<protein>
    <recommendedName>
        <fullName evidence="3">DUF2971 domain-containing protein</fullName>
    </recommendedName>
</protein>
<dbReference type="EMBL" id="VLLB01000004">
    <property type="protein sequence ID" value="TWI65157.1"/>
    <property type="molecule type" value="Genomic_DNA"/>
</dbReference>
<evidence type="ECO:0000313" key="1">
    <source>
        <dbReference type="EMBL" id="TWI65157.1"/>
    </source>
</evidence>
<dbReference type="OrthoDB" id="8550178at2"/>